<accession>A0AAD7FK92</accession>
<sequence length="123" mass="13734">MISWPAFAYPLPLVLPILLLEDCGRAASAILAMYPDLVRGAFKALFGSSRVPHAWPIARHVALLDSYDVQRVCTHERTAKDVATSREWLGAALIAHRRRSWPARLPTSRLLAMPSWIHGVPRS</sequence>
<dbReference type="EMBL" id="JARKIF010000010">
    <property type="protein sequence ID" value="KAJ7628897.1"/>
    <property type="molecule type" value="Genomic_DNA"/>
</dbReference>
<feature type="signal peptide" evidence="1">
    <location>
        <begin position="1"/>
        <end position="26"/>
    </location>
</feature>
<feature type="chain" id="PRO_5042010757" evidence="1">
    <location>
        <begin position="27"/>
        <end position="123"/>
    </location>
</feature>
<dbReference type="Proteomes" id="UP001221142">
    <property type="component" value="Unassembled WGS sequence"/>
</dbReference>
<proteinExistence type="predicted"/>
<keyword evidence="3" id="KW-1185">Reference proteome</keyword>
<reference evidence="2" key="1">
    <citation type="submission" date="2023-03" db="EMBL/GenBank/DDBJ databases">
        <title>Massive genome expansion in bonnet fungi (Mycena s.s.) driven by repeated elements and novel gene families across ecological guilds.</title>
        <authorList>
            <consortium name="Lawrence Berkeley National Laboratory"/>
            <person name="Harder C.B."/>
            <person name="Miyauchi S."/>
            <person name="Viragh M."/>
            <person name="Kuo A."/>
            <person name="Thoen E."/>
            <person name="Andreopoulos B."/>
            <person name="Lu D."/>
            <person name="Skrede I."/>
            <person name="Drula E."/>
            <person name="Henrissat B."/>
            <person name="Morin E."/>
            <person name="Kohler A."/>
            <person name="Barry K."/>
            <person name="LaButti K."/>
            <person name="Morin E."/>
            <person name="Salamov A."/>
            <person name="Lipzen A."/>
            <person name="Mereny Z."/>
            <person name="Hegedus B."/>
            <person name="Baldrian P."/>
            <person name="Stursova M."/>
            <person name="Weitz H."/>
            <person name="Taylor A."/>
            <person name="Grigoriev I.V."/>
            <person name="Nagy L.G."/>
            <person name="Martin F."/>
            <person name="Kauserud H."/>
        </authorList>
    </citation>
    <scope>NUCLEOTIDE SEQUENCE</scope>
    <source>
        <strain evidence="2">9284</strain>
    </source>
</reference>
<evidence type="ECO:0000313" key="3">
    <source>
        <dbReference type="Proteomes" id="UP001221142"/>
    </source>
</evidence>
<dbReference type="AlphaFoldDB" id="A0AAD7FK92"/>
<organism evidence="2 3">
    <name type="scientific">Roridomyces roridus</name>
    <dbReference type="NCBI Taxonomy" id="1738132"/>
    <lineage>
        <taxon>Eukaryota</taxon>
        <taxon>Fungi</taxon>
        <taxon>Dikarya</taxon>
        <taxon>Basidiomycota</taxon>
        <taxon>Agaricomycotina</taxon>
        <taxon>Agaricomycetes</taxon>
        <taxon>Agaricomycetidae</taxon>
        <taxon>Agaricales</taxon>
        <taxon>Marasmiineae</taxon>
        <taxon>Mycenaceae</taxon>
        <taxon>Roridomyces</taxon>
    </lineage>
</organism>
<keyword evidence="1" id="KW-0732">Signal</keyword>
<evidence type="ECO:0000313" key="2">
    <source>
        <dbReference type="EMBL" id="KAJ7628897.1"/>
    </source>
</evidence>
<protein>
    <submittedName>
        <fullName evidence="2">Uncharacterized protein</fullName>
    </submittedName>
</protein>
<gene>
    <name evidence="2" type="ORF">FB45DRAFT_919479</name>
</gene>
<name>A0AAD7FK92_9AGAR</name>
<evidence type="ECO:0000256" key="1">
    <source>
        <dbReference type="SAM" id="SignalP"/>
    </source>
</evidence>
<comment type="caution">
    <text evidence="2">The sequence shown here is derived from an EMBL/GenBank/DDBJ whole genome shotgun (WGS) entry which is preliminary data.</text>
</comment>